<sequence>MYQRVRAVVPTVRSCLRGSTQPRRNFWQGRGSHGVHEAGFFGGPERFQNPWQGRGMFGMDRSFTEAMMGRQMGRSPGDFFHKNPWGPQGMNRHRFFGGMERPMDNIERNYFGGQRGRPHGMSGNGFDRMEGPMGNRNFPGTNSWHGGEPNTMNNQWGFGRMERPFEYSRGNSFGDPSMSRFGGAEGPFGNPRGNFHGNSFQGARPF</sequence>
<accession>A0AAN8PAY8</accession>
<feature type="compositionally biased region" description="Polar residues" evidence="1">
    <location>
        <begin position="196"/>
        <end position="206"/>
    </location>
</feature>
<evidence type="ECO:0000256" key="1">
    <source>
        <dbReference type="SAM" id="MobiDB-lite"/>
    </source>
</evidence>
<dbReference type="EMBL" id="JAWJWE010000037">
    <property type="protein sequence ID" value="KAK6625936.1"/>
    <property type="molecule type" value="Genomic_DNA"/>
</dbReference>
<protein>
    <submittedName>
        <fullName evidence="2">Uncharacterized protein</fullName>
    </submittedName>
</protein>
<evidence type="ECO:0000313" key="3">
    <source>
        <dbReference type="Proteomes" id="UP001372834"/>
    </source>
</evidence>
<proteinExistence type="predicted"/>
<dbReference type="Proteomes" id="UP001372834">
    <property type="component" value="Unassembled WGS sequence"/>
</dbReference>
<organism evidence="2 3">
    <name type="scientific">Polyplax serrata</name>
    <name type="common">Common mouse louse</name>
    <dbReference type="NCBI Taxonomy" id="468196"/>
    <lineage>
        <taxon>Eukaryota</taxon>
        <taxon>Metazoa</taxon>
        <taxon>Ecdysozoa</taxon>
        <taxon>Arthropoda</taxon>
        <taxon>Hexapoda</taxon>
        <taxon>Insecta</taxon>
        <taxon>Pterygota</taxon>
        <taxon>Neoptera</taxon>
        <taxon>Paraneoptera</taxon>
        <taxon>Psocodea</taxon>
        <taxon>Troctomorpha</taxon>
        <taxon>Phthiraptera</taxon>
        <taxon>Anoplura</taxon>
        <taxon>Polyplacidae</taxon>
        <taxon>Polyplax</taxon>
    </lineage>
</organism>
<gene>
    <name evidence="2" type="ORF">RUM43_006235</name>
</gene>
<comment type="caution">
    <text evidence="2">The sequence shown here is derived from an EMBL/GenBank/DDBJ whole genome shotgun (WGS) entry which is preliminary data.</text>
</comment>
<reference evidence="2 3" key="1">
    <citation type="submission" date="2023-10" db="EMBL/GenBank/DDBJ databases">
        <title>Genomes of two closely related lineages of the louse Polyplax serrata with different host specificities.</title>
        <authorList>
            <person name="Martinu J."/>
            <person name="Tarabai H."/>
            <person name="Stefka J."/>
            <person name="Hypsa V."/>
        </authorList>
    </citation>
    <scope>NUCLEOTIDE SEQUENCE [LARGE SCALE GENOMIC DNA]</scope>
    <source>
        <strain evidence="2">HR10_N</strain>
    </source>
</reference>
<evidence type="ECO:0000313" key="2">
    <source>
        <dbReference type="EMBL" id="KAK6625936.1"/>
    </source>
</evidence>
<feature type="region of interest" description="Disordered" evidence="1">
    <location>
        <begin position="181"/>
        <end position="206"/>
    </location>
</feature>
<name>A0AAN8PAY8_POLSC</name>
<dbReference type="AlphaFoldDB" id="A0AAN8PAY8"/>